<dbReference type="RefSeq" id="WP_146103545.1">
    <property type="nucleotide sequence ID" value="NZ_FNVT01000001.1"/>
</dbReference>
<evidence type="ECO:0000313" key="3">
    <source>
        <dbReference type="EMBL" id="SEF94371.1"/>
    </source>
</evidence>
<dbReference type="NCBIfam" id="NF042915">
    <property type="entry name" value="MAB_1171c_fam"/>
    <property type="match status" value="1"/>
</dbReference>
<reference evidence="3 4" key="1">
    <citation type="submission" date="2016-10" db="EMBL/GenBank/DDBJ databases">
        <authorList>
            <person name="de Groot N.N."/>
        </authorList>
    </citation>
    <scope>NUCLEOTIDE SEQUENCE [LARGE SCALE GENOMIC DNA]</scope>
    <source>
        <strain evidence="3 4">CGMCC 4.7037</strain>
    </source>
</reference>
<proteinExistence type="predicted"/>
<dbReference type="Proteomes" id="UP000236732">
    <property type="component" value="Unassembled WGS sequence"/>
</dbReference>
<feature type="transmembrane region" description="Helical" evidence="1">
    <location>
        <begin position="75"/>
        <end position="98"/>
    </location>
</feature>
<organism evidence="3 4">
    <name type="scientific">Nonomuraea solani</name>
    <dbReference type="NCBI Taxonomy" id="1144553"/>
    <lineage>
        <taxon>Bacteria</taxon>
        <taxon>Bacillati</taxon>
        <taxon>Actinomycetota</taxon>
        <taxon>Actinomycetes</taxon>
        <taxon>Streptosporangiales</taxon>
        <taxon>Streptosporangiaceae</taxon>
        <taxon>Nonomuraea</taxon>
    </lineage>
</organism>
<dbReference type="AlphaFoldDB" id="A0A1H5W5E6"/>
<dbReference type="InterPro" id="IPR046675">
    <property type="entry name" value="DUF6545"/>
</dbReference>
<evidence type="ECO:0000313" key="4">
    <source>
        <dbReference type="Proteomes" id="UP000236732"/>
    </source>
</evidence>
<feature type="transmembrane region" description="Helical" evidence="1">
    <location>
        <begin position="240"/>
        <end position="259"/>
    </location>
</feature>
<evidence type="ECO:0000256" key="1">
    <source>
        <dbReference type="SAM" id="Phobius"/>
    </source>
</evidence>
<feature type="domain" description="DUF6545" evidence="2">
    <location>
        <begin position="269"/>
        <end position="383"/>
    </location>
</feature>
<name>A0A1H5W5E6_9ACTN</name>
<dbReference type="InterPro" id="IPR050039">
    <property type="entry name" value="MAB_1171c-like"/>
</dbReference>
<protein>
    <recommendedName>
        <fullName evidence="2">DUF6545 domain-containing protein</fullName>
    </recommendedName>
</protein>
<keyword evidence="1" id="KW-0812">Transmembrane</keyword>
<keyword evidence="4" id="KW-1185">Reference proteome</keyword>
<dbReference type="EMBL" id="FNVT01000001">
    <property type="protein sequence ID" value="SEF94371.1"/>
    <property type="molecule type" value="Genomic_DNA"/>
</dbReference>
<sequence>MTQPGLLRLLHIGIAAICWVVFVVKAADLVRRPRHPGLRSLVVICLGLSVALTVGIPPVYAAFDRLTDVPNAAKLIQHLATLTAAGAISVMLVGPDIARARDRDRDRPGARARGRGRARARRRIVLGCGAATAMTVLFALAPVDVSEPILFADRYSTAAFIPQYMLVFVAMTTLACVDIALSTWRYGRHTASGALRLSVRLVSAAALFGIAYCLYKALYVAGRLLGHTPADGENAVSTPLALTAVILGATGLALPKLGAAAETARKRLACLRAYRRLRPLWSDLHAAMPEIALHRPRTREPLAILDIEYRLYRRVIEINDGLLALDIAAHHEPGPRAAAAAASAVAHALRTRDGRALEAADQPPERSLDDEVRWLVMVADAYRPGRLRTTTPTNRSAGT</sequence>
<gene>
    <name evidence="3" type="ORF">SAMN05444920_1011078</name>
</gene>
<feature type="transmembrane region" description="Helical" evidence="1">
    <location>
        <begin position="161"/>
        <end position="181"/>
    </location>
</feature>
<feature type="transmembrane region" description="Helical" evidence="1">
    <location>
        <begin position="124"/>
        <end position="141"/>
    </location>
</feature>
<dbReference type="OrthoDB" id="3685619at2"/>
<dbReference type="Pfam" id="PF20182">
    <property type="entry name" value="DUF6545"/>
    <property type="match status" value="1"/>
</dbReference>
<feature type="transmembrane region" description="Helical" evidence="1">
    <location>
        <begin position="201"/>
        <end position="220"/>
    </location>
</feature>
<feature type="transmembrane region" description="Helical" evidence="1">
    <location>
        <begin position="6"/>
        <end position="26"/>
    </location>
</feature>
<keyword evidence="1" id="KW-1133">Transmembrane helix</keyword>
<accession>A0A1H5W5E6</accession>
<keyword evidence="1" id="KW-0472">Membrane</keyword>
<evidence type="ECO:0000259" key="2">
    <source>
        <dbReference type="Pfam" id="PF20182"/>
    </source>
</evidence>
<feature type="transmembrane region" description="Helical" evidence="1">
    <location>
        <begin position="38"/>
        <end position="63"/>
    </location>
</feature>